<comment type="caution">
    <text evidence="8">The sequence shown here is derived from an EMBL/GenBank/DDBJ whole genome shotgun (WGS) entry which is preliminary data.</text>
</comment>
<feature type="transmembrane region" description="Helical" evidence="7">
    <location>
        <begin position="76"/>
        <end position="97"/>
    </location>
</feature>
<reference evidence="8 9" key="1">
    <citation type="submission" date="2018-10" db="EMBL/GenBank/DDBJ databases">
        <title>Fifty Aureobasidium pullulans genomes reveal a recombining polyextremotolerant generalist.</title>
        <authorList>
            <person name="Gostincar C."/>
            <person name="Turk M."/>
            <person name="Zajc J."/>
            <person name="Gunde-Cimerman N."/>
        </authorList>
    </citation>
    <scope>NUCLEOTIDE SEQUENCE [LARGE SCALE GENOMIC DNA]</scope>
    <source>
        <strain evidence="8 9">EXF-11900</strain>
    </source>
</reference>
<feature type="transmembrane region" description="Helical" evidence="7">
    <location>
        <begin position="287"/>
        <end position="305"/>
    </location>
</feature>
<feature type="transmembrane region" description="Helical" evidence="7">
    <location>
        <begin position="109"/>
        <end position="135"/>
    </location>
</feature>
<dbReference type="GO" id="GO:0015513">
    <property type="term" value="F:high-affinity secondary active nitrite transmembrane transporter activity"/>
    <property type="evidence" value="ECO:0007669"/>
    <property type="project" value="TreeGrafter"/>
</dbReference>
<evidence type="ECO:0000256" key="1">
    <source>
        <dbReference type="ARBA" id="ARBA00004141"/>
    </source>
</evidence>
<evidence type="ECO:0000256" key="7">
    <source>
        <dbReference type="SAM" id="Phobius"/>
    </source>
</evidence>
<dbReference type="InterPro" id="IPR023271">
    <property type="entry name" value="Aquaporin-like"/>
</dbReference>
<gene>
    <name evidence="8" type="ORF">D6D28_04895</name>
</gene>
<sequence>MAYKETSNALDILMEVLHKFASIHTFGNLYPSLAMATAYPYHQPIEVIHNAYTAQQTTEIASRMGTAKANMRVDKIFTSSFMAGAILAFACAAVSTVNTAPWYQENAPGVIKLFAALIFPFGLVAIILTGADLATGSFMFTTLSTLHHRTSILKMLQHWVITFFGNLAGSLFVMAIIAGYGEILSDAAYRTQTIKFATTKVVHPPWHAIFIRGIGANWLVCLACFLACGAREMVSKIMAIWWPTFAFVILGFDHVIANMFYIPMAIFLGAEEITVGFYIWKSMIPALLGNIVGGGLFVGVVYWYLYLAGNPSPVLIDGSAFGGAPVALFGVNADVEEERSRRESDKADMA</sequence>
<feature type="transmembrane region" description="Helical" evidence="7">
    <location>
        <begin position="237"/>
        <end position="256"/>
    </location>
</feature>
<feature type="transmembrane region" description="Helical" evidence="7">
    <location>
        <begin position="209"/>
        <end position="230"/>
    </location>
</feature>
<feature type="transmembrane region" description="Helical" evidence="7">
    <location>
        <begin position="156"/>
        <end position="180"/>
    </location>
</feature>
<feature type="transmembrane region" description="Helical" evidence="7">
    <location>
        <begin position="262"/>
        <end position="280"/>
    </location>
</feature>
<name>A0A4S8SJ68_AURPU</name>
<evidence type="ECO:0000256" key="5">
    <source>
        <dbReference type="ARBA" id="ARBA00023136"/>
    </source>
</evidence>
<dbReference type="PANTHER" id="PTHR30520">
    <property type="entry name" value="FORMATE TRANSPORTER-RELATED"/>
    <property type="match status" value="1"/>
</dbReference>
<evidence type="ECO:0000256" key="4">
    <source>
        <dbReference type="ARBA" id="ARBA00022989"/>
    </source>
</evidence>
<protein>
    <submittedName>
        <fullName evidence="8">Formate/nitrite transporter</fullName>
    </submittedName>
</protein>
<dbReference type="Pfam" id="PF01226">
    <property type="entry name" value="Form_Nir_trans"/>
    <property type="match status" value="1"/>
</dbReference>
<keyword evidence="2" id="KW-0813">Transport</keyword>
<evidence type="ECO:0000313" key="8">
    <source>
        <dbReference type="EMBL" id="THV70796.1"/>
    </source>
</evidence>
<dbReference type="FunFam" id="1.20.1080.10:FF:000011">
    <property type="entry name" value="Formate family transporter"/>
    <property type="match status" value="1"/>
</dbReference>
<proteinExistence type="inferred from homology"/>
<dbReference type="AlphaFoldDB" id="A0A4S8SJ68"/>
<evidence type="ECO:0000256" key="2">
    <source>
        <dbReference type="ARBA" id="ARBA00022448"/>
    </source>
</evidence>
<dbReference type="GO" id="GO:0015707">
    <property type="term" value="P:nitrite transport"/>
    <property type="evidence" value="ECO:0007669"/>
    <property type="project" value="TreeGrafter"/>
</dbReference>
<evidence type="ECO:0000256" key="3">
    <source>
        <dbReference type="ARBA" id="ARBA00022692"/>
    </source>
</evidence>
<keyword evidence="4 7" id="KW-1133">Transmembrane helix</keyword>
<dbReference type="InterPro" id="IPR024002">
    <property type="entry name" value="For/NO2_transpt_CS"/>
</dbReference>
<evidence type="ECO:0000313" key="9">
    <source>
        <dbReference type="Proteomes" id="UP000304951"/>
    </source>
</evidence>
<evidence type="ECO:0000256" key="6">
    <source>
        <dbReference type="ARBA" id="ARBA00049660"/>
    </source>
</evidence>
<comment type="similarity">
    <text evidence="6">Belongs to the FNT transporter (TC 1.A.16) family.</text>
</comment>
<organism evidence="8 9">
    <name type="scientific">Aureobasidium pullulans</name>
    <name type="common">Black yeast</name>
    <name type="synonym">Pullularia pullulans</name>
    <dbReference type="NCBI Taxonomy" id="5580"/>
    <lineage>
        <taxon>Eukaryota</taxon>
        <taxon>Fungi</taxon>
        <taxon>Dikarya</taxon>
        <taxon>Ascomycota</taxon>
        <taxon>Pezizomycotina</taxon>
        <taxon>Dothideomycetes</taxon>
        <taxon>Dothideomycetidae</taxon>
        <taxon>Dothideales</taxon>
        <taxon>Saccotheciaceae</taxon>
        <taxon>Aureobasidium</taxon>
    </lineage>
</organism>
<dbReference type="PANTHER" id="PTHR30520:SF6">
    <property type="entry name" value="FORMATE_NITRATE FAMILY TRANSPORTER (EUROFUNG)"/>
    <property type="match status" value="1"/>
</dbReference>
<dbReference type="GO" id="GO:0005886">
    <property type="term" value="C:plasma membrane"/>
    <property type="evidence" value="ECO:0007669"/>
    <property type="project" value="TreeGrafter"/>
</dbReference>
<accession>A0A4S8SJ68</accession>
<dbReference type="PROSITE" id="PS01006">
    <property type="entry name" value="FORMATE_NITRITE_TP_2"/>
    <property type="match status" value="1"/>
</dbReference>
<dbReference type="Proteomes" id="UP000304951">
    <property type="component" value="Unassembled WGS sequence"/>
</dbReference>
<comment type="subcellular location">
    <subcellularLocation>
        <location evidence="1">Membrane</location>
        <topology evidence="1">Multi-pass membrane protein</topology>
    </subcellularLocation>
</comment>
<keyword evidence="3 7" id="KW-0812">Transmembrane</keyword>
<dbReference type="Gene3D" id="1.20.1080.10">
    <property type="entry name" value="Glycerol uptake facilitator protein"/>
    <property type="match status" value="1"/>
</dbReference>
<keyword evidence="5 7" id="KW-0472">Membrane</keyword>
<dbReference type="InterPro" id="IPR000292">
    <property type="entry name" value="For/NO2_transpt"/>
</dbReference>
<dbReference type="EMBL" id="QZAF01000180">
    <property type="protein sequence ID" value="THV70796.1"/>
    <property type="molecule type" value="Genomic_DNA"/>
</dbReference>